<feature type="chain" id="PRO_5001866792" evidence="1">
    <location>
        <begin position="23"/>
        <end position="174"/>
    </location>
</feature>
<dbReference type="AlphaFoldDB" id="A0A090XD09"/>
<organism evidence="2">
    <name type="scientific">Ixodes ricinus</name>
    <name type="common">Common tick</name>
    <name type="synonym">Acarus ricinus</name>
    <dbReference type="NCBI Taxonomy" id="34613"/>
    <lineage>
        <taxon>Eukaryota</taxon>
        <taxon>Metazoa</taxon>
        <taxon>Ecdysozoa</taxon>
        <taxon>Arthropoda</taxon>
        <taxon>Chelicerata</taxon>
        <taxon>Arachnida</taxon>
        <taxon>Acari</taxon>
        <taxon>Parasitiformes</taxon>
        <taxon>Ixodida</taxon>
        <taxon>Ixodoidea</taxon>
        <taxon>Ixodidae</taxon>
        <taxon>Ixodinae</taxon>
        <taxon>Ixodes</taxon>
    </lineage>
</organism>
<name>A0A090XD09_IXORI</name>
<dbReference type="SUPFAM" id="SSF50814">
    <property type="entry name" value="Lipocalins"/>
    <property type="match status" value="1"/>
</dbReference>
<protein>
    <submittedName>
        <fullName evidence="2">Putative secreted protein</fullName>
    </submittedName>
</protein>
<sequence length="174" mass="20208">MFKPQDTMIVFFFLGLPFLSRSDIILPEKTKGDYPDANKVMKKLPQTYMLQSLGYYANLTCGYQEFYSHTKRNKTFRMFDFFSFYMDGRFFHQAYYVKNVTNYIIFLGTHRRPSLPATAQRDILFSDMKSCMVIKNPKNPQVKNNGEKCVSAPSVALYHKKEAFLRGAKVPGQG</sequence>
<dbReference type="EMBL" id="GBIH01001315">
    <property type="protein sequence ID" value="JAC93395.1"/>
    <property type="molecule type" value="mRNA"/>
</dbReference>
<keyword evidence="1" id="KW-0732">Signal</keyword>
<evidence type="ECO:0000313" key="2">
    <source>
        <dbReference type="EMBL" id="JAC93395.1"/>
    </source>
</evidence>
<proteinExistence type="evidence at transcript level"/>
<accession>A0A090XD09</accession>
<reference evidence="2" key="1">
    <citation type="journal article" date="2015" name="PLoS Negl. Trop. Dis.">
        <title>Deep Sequencing Analysis of the Ixodes ricinus Haemocytome.</title>
        <authorList>
            <person name="Kotsyfakis M."/>
            <person name="Kopacek P."/>
            <person name="Franta Z."/>
            <person name="Pedra J.H."/>
            <person name="Ribeiro J.M."/>
        </authorList>
    </citation>
    <scope>NUCLEOTIDE SEQUENCE</scope>
</reference>
<dbReference type="InterPro" id="IPR012674">
    <property type="entry name" value="Calycin"/>
</dbReference>
<feature type="signal peptide" evidence="1">
    <location>
        <begin position="1"/>
        <end position="22"/>
    </location>
</feature>
<evidence type="ECO:0000256" key="1">
    <source>
        <dbReference type="SAM" id="SignalP"/>
    </source>
</evidence>